<protein>
    <recommendedName>
        <fullName evidence="3">Carboxylesterase type B domain-containing protein</fullName>
    </recommendedName>
</protein>
<organism evidence="1 2">
    <name type="scientific">Nonomuraea recticatena</name>
    <dbReference type="NCBI Taxonomy" id="46178"/>
    <lineage>
        <taxon>Bacteria</taxon>
        <taxon>Bacillati</taxon>
        <taxon>Actinomycetota</taxon>
        <taxon>Actinomycetes</taxon>
        <taxon>Streptosporangiales</taxon>
        <taxon>Streptosporangiaceae</taxon>
        <taxon>Nonomuraea</taxon>
    </lineage>
</organism>
<reference evidence="2" key="1">
    <citation type="journal article" date="2019" name="Int. J. Syst. Evol. Microbiol.">
        <title>The Global Catalogue of Microorganisms (GCM) 10K type strain sequencing project: providing services to taxonomists for standard genome sequencing and annotation.</title>
        <authorList>
            <consortium name="The Broad Institute Genomics Platform"/>
            <consortium name="The Broad Institute Genome Sequencing Center for Infectious Disease"/>
            <person name="Wu L."/>
            <person name="Ma J."/>
        </authorList>
    </citation>
    <scope>NUCLEOTIDE SEQUENCE [LARGE SCALE GENOMIC DNA]</scope>
    <source>
        <strain evidence="2">JCM 6835</strain>
    </source>
</reference>
<evidence type="ECO:0000313" key="2">
    <source>
        <dbReference type="Proteomes" id="UP001501666"/>
    </source>
</evidence>
<accession>A0ABP6F0R8</accession>
<evidence type="ECO:0008006" key="3">
    <source>
        <dbReference type="Google" id="ProtNLM"/>
    </source>
</evidence>
<gene>
    <name evidence="1" type="ORF">GCM10010412_061890</name>
</gene>
<dbReference type="RefSeq" id="WP_346151213.1">
    <property type="nucleotide sequence ID" value="NZ_BAAATE010000019.1"/>
</dbReference>
<dbReference type="EMBL" id="BAAATE010000019">
    <property type="protein sequence ID" value="GAA2678594.1"/>
    <property type="molecule type" value="Genomic_DNA"/>
</dbReference>
<comment type="caution">
    <text evidence="1">The sequence shown here is derived from an EMBL/GenBank/DDBJ whole genome shotgun (WGS) entry which is preliminary data.</text>
</comment>
<name>A0ABP6F0R8_9ACTN</name>
<dbReference type="Proteomes" id="UP001501666">
    <property type="component" value="Unassembled WGS sequence"/>
</dbReference>
<dbReference type="Gene3D" id="3.40.50.1820">
    <property type="entry name" value="alpha/beta hydrolase"/>
    <property type="match status" value="1"/>
</dbReference>
<dbReference type="SUPFAM" id="SSF53474">
    <property type="entry name" value="alpha/beta-Hydrolases"/>
    <property type="match status" value="1"/>
</dbReference>
<keyword evidence="2" id="KW-1185">Reference proteome</keyword>
<sequence length="97" mass="10135">MGACHGLDVPLTFATLDCPLGRMLTGGAPKGEGLSRQFRTAWTGFAATGDPGWPAYDSLTVTTHLFDVEPSDVSDPEAASRALWGERGIALLDQGAS</sequence>
<dbReference type="InterPro" id="IPR029058">
    <property type="entry name" value="AB_hydrolase_fold"/>
</dbReference>
<evidence type="ECO:0000313" key="1">
    <source>
        <dbReference type="EMBL" id="GAA2678594.1"/>
    </source>
</evidence>
<proteinExistence type="predicted"/>